<feature type="domain" description="N-acetyltransferase" evidence="5">
    <location>
        <begin position="8"/>
        <end position="172"/>
    </location>
</feature>
<evidence type="ECO:0000259" key="5">
    <source>
        <dbReference type="PROSITE" id="PS51186"/>
    </source>
</evidence>
<feature type="compositionally biased region" description="Basic and acidic residues" evidence="4">
    <location>
        <begin position="165"/>
        <end position="182"/>
    </location>
</feature>
<sequence>MDDTTPIVRIEPWSEGDFELLRALNAPESTVHLGGPEPEGRLAERHRRYMALSADRSGAGRVYRVVPTAGGAPVGSIGFWERTWRDGEVYETGWSILPGFQGRGIATAATLAVVSEARAEHKHRHLHAFPSVDNTPSNAVCRKAGFSLIGECDFEYPSGTPLRSNDWRLDLGGPEPERDGRGAEPGADGSDPEAAATGS</sequence>
<dbReference type="AlphaFoldDB" id="A0A5R9E390"/>
<accession>A0A5R9E390</accession>
<keyword evidence="1 6" id="KW-0808">Transferase</keyword>
<organism evidence="6 7">
    <name type="scientific">Streptomyces marianii</name>
    <dbReference type="NCBI Taxonomy" id="1817406"/>
    <lineage>
        <taxon>Bacteria</taxon>
        <taxon>Bacillati</taxon>
        <taxon>Actinomycetota</taxon>
        <taxon>Actinomycetes</taxon>
        <taxon>Kitasatosporales</taxon>
        <taxon>Streptomycetaceae</taxon>
        <taxon>Streptomyces</taxon>
    </lineage>
</organism>
<gene>
    <name evidence="6" type="ORF">FEF34_15880</name>
</gene>
<dbReference type="SUPFAM" id="SSF55729">
    <property type="entry name" value="Acyl-CoA N-acyltransferases (Nat)"/>
    <property type="match status" value="1"/>
</dbReference>
<evidence type="ECO:0000313" key="7">
    <source>
        <dbReference type="Proteomes" id="UP000305921"/>
    </source>
</evidence>
<proteinExistence type="inferred from homology"/>
<feature type="region of interest" description="Disordered" evidence="4">
    <location>
        <begin position="160"/>
        <end position="199"/>
    </location>
</feature>
<evidence type="ECO:0000256" key="4">
    <source>
        <dbReference type="SAM" id="MobiDB-lite"/>
    </source>
</evidence>
<dbReference type="InterPro" id="IPR000182">
    <property type="entry name" value="GNAT_dom"/>
</dbReference>
<dbReference type="PROSITE" id="PS51186">
    <property type="entry name" value="GNAT"/>
    <property type="match status" value="1"/>
</dbReference>
<protein>
    <submittedName>
        <fullName evidence="6">GNAT family N-acetyltransferase</fullName>
    </submittedName>
</protein>
<evidence type="ECO:0000256" key="1">
    <source>
        <dbReference type="ARBA" id="ARBA00022679"/>
    </source>
</evidence>
<keyword evidence="2" id="KW-0012">Acyltransferase</keyword>
<dbReference type="CDD" id="cd04301">
    <property type="entry name" value="NAT_SF"/>
    <property type="match status" value="1"/>
</dbReference>
<evidence type="ECO:0000256" key="2">
    <source>
        <dbReference type="ARBA" id="ARBA00023315"/>
    </source>
</evidence>
<dbReference type="InterPro" id="IPR016181">
    <property type="entry name" value="Acyl_CoA_acyltransferase"/>
</dbReference>
<dbReference type="Proteomes" id="UP000305921">
    <property type="component" value="Unassembled WGS sequence"/>
</dbReference>
<comment type="caution">
    <text evidence="6">The sequence shown here is derived from an EMBL/GenBank/DDBJ whole genome shotgun (WGS) entry which is preliminary data.</text>
</comment>
<dbReference type="PANTHER" id="PTHR43792:SF8">
    <property type="entry name" value="[RIBOSOMAL PROTEIN US5]-ALANINE N-ACETYLTRANSFERASE"/>
    <property type="match status" value="1"/>
</dbReference>
<dbReference type="Pfam" id="PF13302">
    <property type="entry name" value="Acetyltransf_3"/>
    <property type="match status" value="1"/>
</dbReference>
<name>A0A5R9E390_9ACTN</name>
<reference evidence="6 7" key="1">
    <citation type="submission" date="2019-05" db="EMBL/GenBank/DDBJ databases">
        <title>Streptomyces marianii sp. nov., a novel marine actinomycete from southern coast of India.</title>
        <authorList>
            <person name="Iniyan A.M."/>
            <person name="Wink J."/>
            <person name="Ramprasad E."/>
            <person name="Ramana C.V."/>
            <person name="Bunk B."/>
            <person name="Sproer C."/>
            <person name="Joseph F.-J.R.S."/>
            <person name="Vincent S.G.P."/>
        </authorList>
    </citation>
    <scope>NUCLEOTIDE SEQUENCE [LARGE SCALE GENOMIC DNA]</scope>
    <source>
        <strain evidence="6 7">ICN19</strain>
    </source>
</reference>
<dbReference type="GO" id="GO:0005737">
    <property type="term" value="C:cytoplasm"/>
    <property type="evidence" value="ECO:0007669"/>
    <property type="project" value="TreeGrafter"/>
</dbReference>
<evidence type="ECO:0000256" key="3">
    <source>
        <dbReference type="ARBA" id="ARBA00038502"/>
    </source>
</evidence>
<dbReference type="GO" id="GO:0008999">
    <property type="term" value="F:protein-N-terminal-alanine acetyltransferase activity"/>
    <property type="evidence" value="ECO:0007669"/>
    <property type="project" value="TreeGrafter"/>
</dbReference>
<dbReference type="InterPro" id="IPR051531">
    <property type="entry name" value="N-acetyltransferase"/>
</dbReference>
<dbReference type="PANTHER" id="PTHR43792">
    <property type="entry name" value="GNAT FAMILY, PUTATIVE (AFU_ORTHOLOGUE AFUA_3G00765)-RELATED-RELATED"/>
    <property type="match status" value="1"/>
</dbReference>
<evidence type="ECO:0000313" key="6">
    <source>
        <dbReference type="EMBL" id="TLQ44408.1"/>
    </source>
</evidence>
<comment type="similarity">
    <text evidence="3">Belongs to the acetyltransferase family. RimJ subfamily.</text>
</comment>
<keyword evidence="7" id="KW-1185">Reference proteome</keyword>
<dbReference type="Gene3D" id="3.40.630.30">
    <property type="match status" value="1"/>
</dbReference>
<dbReference type="EMBL" id="VAWE01000001">
    <property type="protein sequence ID" value="TLQ44408.1"/>
    <property type="molecule type" value="Genomic_DNA"/>
</dbReference>
<dbReference type="RefSeq" id="WP_138053774.1">
    <property type="nucleotide sequence ID" value="NZ_VAWE01000001.1"/>
</dbReference>
<dbReference type="OrthoDB" id="2631610at2"/>